<accession>M5S474</accession>
<gene>
    <name evidence="2" type="ORF">RMSM_02076</name>
</gene>
<name>M5S474_9BACT</name>
<evidence type="ECO:0000313" key="3">
    <source>
        <dbReference type="Proteomes" id="UP000011991"/>
    </source>
</evidence>
<sequence length="193" mass="22418">MSPGRTKATAEHPQSPTRQEGWPTTVSRKQGQRPRTLSFPENNSTFGQIVGRQFDSHLITRDNTDEVFTHSARNMSHYFAAGLELDAETSIGECLGYRAFDFEGLFFLCQETKPVSFEGIRWIYNSRKWHRFHWEHKPITGKPFLQTLTFPAGIMNREQTNPPSWRESNFPMNGDAYFVPQFSFEKEQRFNAC</sequence>
<organism evidence="2 3">
    <name type="scientific">Rhodopirellula maiorica SM1</name>
    <dbReference type="NCBI Taxonomy" id="1265738"/>
    <lineage>
        <taxon>Bacteria</taxon>
        <taxon>Pseudomonadati</taxon>
        <taxon>Planctomycetota</taxon>
        <taxon>Planctomycetia</taxon>
        <taxon>Pirellulales</taxon>
        <taxon>Pirellulaceae</taxon>
        <taxon>Novipirellula</taxon>
    </lineage>
</organism>
<keyword evidence="3" id="KW-1185">Reference proteome</keyword>
<feature type="compositionally biased region" description="Polar residues" evidence="1">
    <location>
        <begin position="12"/>
        <end position="42"/>
    </location>
</feature>
<dbReference type="Proteomes" id="UP000011991">
    <property type="component" value="Unassembled WGS sequence"/>
</dbReference>
<reference evidence="2 3" key="1">
    <citation type="journal article" date="2013" name="Mar. Genomics">
        <title>Expression of sulfatases in Rhodopirellula baltica and the diversity of sulfatases in the genus Rhodopirellula.</title>
        <authorList>
            <person name="Wegner C.E."/>
            <person name="Richter-Heitmann T."/>
            <person name="Klindworth A."/>
            <person name="Klockow C."/>
            <person name="Richter M."/>
            <person name="Achstetter T."/>
            <person name="Glockner F.O."/>
            <person name="Harder J."/>
        </authorList>
    </citation>
    <scope>NUCLEOTIDE SEQUENCE [LARGE SCALE GENOMIC DNA]</scope>
    <source>
        <strain evidence="2 3">SM1</strain>
    </source>
</reference>
<dbReference type="EMBL" id="ANOG01000290">
    <property type="protein sequence ID" value="EMI20989.1"/>
    <property type="molecule type" value="Genomic_DNA"/>
</dbReference>
<evidence type="ECO:0000256" key="1">
    <source>
        <dbReference type="SAM" id="MobiDB-lite"/>
    </source>
</evidence>
<proteinExistence type="predicted"/>
<protein>
    <submittedName>
        <fullName evidence="2">Uncharacterized protein</fullName>
    </submittedName>
</protein>
<evidence type="ECO:0000313" key="2">
    <source>
        <dbReference type="EMBL" id="EMI20989.1"/>
    </source>
</evidence>
<comment type="caution">
    <text evidence="2">The sequence shown here is derived from an EMBL/GenBank/DDBJ whole genome shotgun (WGS) entry which is preliminary data.</text>
</comment>
<feature type="region of interest" description="Disordered" evidence="1">
    <location>
        <begin position="1"/>
        <end position="42"/>
    </location>
</feature>
<dbReference type="AlphaFoldDB" id="M5S474"/>